<organism evidence="2 3">
    <name type="scientific">Daucus carota subsp. sativus</name>
    <name type="common">Carrot</name>
    <dbReference type="NCBI Taxonomy" id="79200"/>
    <lineage>
        <taxon>Eukaryota</taxon>
        <taxon>Viridiplantae</taxon>
        <taxon>Streptophyta</taxon>
        <taxon>Embryophyta</taxon>
        <taxon>Tracheophyta</taxon>
        <taxon>Spermatophyta</taxon>
        <taxon>Magnoliopsida</taxon>
        <taxon>eudicotyledons</taxon>
        <taxon>Gunneridae</taxon>
        <taxon>Pentapetalae</taxon>
        <taxon>asterids</taxon>
        <taxon>campanulids</taxon>
        <taxon>Apiales</taxon>
        <taxon>Apiaceae</taxon>
        <taxon>Apioideae</taxon>
        <taxon>Scandiceae</taxon>
        <taxon>Daucinae</taxon>
        <taxon>Daucus</taxon>
        <taxon>Daucus sect. Daucus</taxon>
    </lineage>
</organism>
<dbReference type="Gene3D" id="3.80.10.10">
    <property type="entry name" value="Ribonuclease Inhibitor"/>
    <property type="match status" value="1"/>
</dbReference>
<dbReference type="Gene3D" id="1.20.1280.50">
    <property type="match status" value="1"/>
</dbReference>
<evidence type="ECO:0000313" key="3">
    <source>
        <dbReference type="Proteomes" id="UP000077755"/>
    </source>
</evidence>
<dbReference type="PANTHER" id="PTHR31900">
    <property type="entry name" value="F-BOX/RNI SUPERFAMILY PROTEIN-RELATED"/>
    <property type="match status" value="1"/>
</dbReference>
<dbReference type="Pfam" id="PF24758">
    <property type="entry name" value="LRR_At5g56370"/>
    <property type="match status" value="1"/>
</dbReference>
<dbReference type="SUPFAM" id="SSF81383">
    <property type="entry name" value="F-box domain"/>
    <property type="match status" value="1"/>
</dbReference>
<dbReference type="SUPFAM" id="SSF52047">
    <property type="entry name" value="RNI-like"/>
    <property type="match status" value="1"/>
</dbReference>
<sequence length="446" mass="50813">MGSTSKTSNKIDRISELPDSLLVNILSLLPIKSAARTSVLSKRWRPLCLYLEKLQFSDRRYSGIKFTNFVDRLLLHKPPGLKMDQFGLSCGEDHCLNRVTEWIRNVVRRDLKELELSFRSKELYKLIKDVYNCNSVEAIRLFGDILVDPPEDVGFSRLRVLEFNKVTFLSYESVGELLQKCPVLEDLSIDECVWLDGYSLSICGSALKKLSLSSSLAVDIEFSLEILIDTPALETLYISSAADDIFIKENLQFLKTAYIDVEQIIIEGSVPTSVFGLLKKINHVQFLHLGAETVEVLNAAYDHDQTTVHRGLPPFYNLTEMCIDINIYCGQTLLMDFLQNSPNLRSLQFPHGLVDTSFDESWRFSWVWSSVPECLSKHLEKVKIYEFNGTKEELSFVEYLLKYGSALGEVSIDMVSDLWGGPVLAVREELLTFHRESITCKLNISF</sequence>
<keyword evidence="3" id="KW-1185">Reference proteome</keyword>
<evidence type="ECO:0000313" key="2">
    <source>
        <dbReference type="EMBL" id="WOG84662.1"/>
    </source>
</evidence>
<name>A0AAF1ALA3_DAUCS</name>
<dbReference type="PANTHER" id="PTHR31900:SF34">
    <property type="entry name" value="EMB|CAB62440.1-RELATED"/>
    <property type="match status" value="1"/>
</dbReference>
<dbReference type="EMBL" id="CP093343">
    <property type="protein sequence ID" value="WOG84662.1"/>
    <property type="molecule type" value="Genomic_DNA"/>
</dbReference>
<dbReference type="InterPro" id="IPR055411">
    <property type="entry name" value="LRR_FXL15/At3g58940/PEG3-like"/>
</dbReference>
<dbReference type="KEGG" id="dcr:108223396"/>
<dbReference type="InterPro" id="IPR050232">
    <property type="entry name" value="FBL13/AtMIF1-like"/>
</dbReference>
<gene>
    <name evidence="2" type="ORF">DCAR_0103846</name>
</gene>
<dbReference type="AlphaFoldDB" id="A0AAF1ALA3"/>
<evidence type="ECO:0000259" key="1">
    <source>
        <dbReference type="PROSITE" id="PS50181"/>
    </source>
</evidence>
<dbReference type="InterPro" id="IPR036047">
    <property type="entry name" value="F-box-like_dom_sf"/>
</dbReference>
<dbReference type="PROSITE" id="PS50181">
    <property type="entry name" value="FBOX"/>
    <property type="match status" value="1"/>
</dbReference>
<dbReference type="SMART" id="SM00256">
    <property type="entry name" value="FBOX"/>
    <property type="match status" value="1"/>
</dbReference>
<feature type="domain" description="F-box" evidence="1">
    <location>
        <begin position="11"/>
        <end position="64"/>
    </location>
</feature>
<dbReference type="InterPro" id="IPR032675">
    <property type="entry name" value="LRR_dom_sf"/>
</dbReference>
<dbReference type="Pfam" id="PF08387">
    <property type="entry name" value="FBD"/>
    <property type="match status" value="1"/>
</dbReference>
<dbReference type="InterPro" id="IPR053781">
    <property type="entry name" value="F-box_AtFBL13-like"/>
</dbReference>
<dbReference type="SMART" id="SM00579">
    <property type="entry name" value="FBD"/>
    <property type="match status" value="1"/>
</dbReference>
<dbReference type="InterPro" id="IPR006566">
    <property type="entry name" value="FBD"/>
</dbReference>
<protein>
    <recommendedName>
        <fullName evidence="1">F-box domain-containing protein</fullName>
    </recommendedName>
</protein>
<dbReference type="Proteomes" id="UP000077755">
    <property type="component" value="Chromosome 1"/>
</dbReference>
<accession>A0AAF1ALA3</accession>
<dbReference type="Pfam" id="PF00646">
    <property type="entry name" value="F-box"/>
    <property type="match status" value="1"/>
</dbReference>
<reference evidence="2" key="1">
    <citation type="journal article" date="2016" name="Nat. Genet.">
        <title>A high-quality carrot genome assembly provides new insights into carotenoid accumulation and asterid genome evolution.</title>
        <authorList>
            <person name="Iorizzo M."/>
            <person name="Ellison S."/>
            <person name="Senalik D."/>
            <person name="Zeng P."/>
            <person name="Satapoomin P."/>
            <person name="Huang J."/>
            <person name="Bowman M."/>
            <person name="Iovene M."/>
            <person name="Sanseverino W."/>
            <person name="Cavagnaro P."/>
            <person name="Yildiz M."/>
            <person name="Macko-Podgorni A."/>
            <person name="Moranska E."/>
            <person name="Grzebelus E."/>
            <person name="Grzebelus D."/>
            <person name="Ashrafi H."/>
            <person name="Zheng Z."/>
            <person name="Cheng S."/>
            <person name="Spooner D."/>
            <person name="Van Deynze A."/>
            <person name="Simon P."/>
        </authorList>
    </citation>
    <scope>NUCLEOTIDE SEQUENCE</scope>
    <source>
        <tissue evidence="2">Leaf</tissue>
    </source>
</reference>
<dbReference type="InterPro" id="IPR001810">
    <property type="entry name" value="F-box_dom"/>
</dbReference>
<reference evidence="2" key="2">
    <citation type="submission" date="2022-03" db="EMBL/GenBank/DDBJ databases">
        <title>Draft title - Genomic analysis of global carrot germplasm unveils the trajectory of domestication and the origin of high carotenoid orange carrot.</title>
        <authorList>
            <person name="Iorizzo M."/>
            <person name="Ellison S."/>
            <person name="Senalik D."/>
            <person name="Macko-Podgorni A."/>
            <person name="Grzebelus D."/>
            <person name="Bostan H."/>
            <person name="Rolling W."/>
            <person name="Curaba J."/>
            <person name="Simon P."/>
        </authorList>
    </citation>
    <scope>NUCLEOTIDE SEQUENCE</scope>
    <source>
        <tissue evidence="2">Leaf</tissue>
    </source>
</reference>
<dbReference type="CDD" id="cd22160">
    <property type="entry name" value="F-box_AtFBL13-like"/>
    <property type="match status" value="1"/>
</dbReference>
<proteinExistence type="predicted"/>